<dbReference type="GO" id="GO:0019867">
    <property type="term" value="C:outer membrane"/>
    <property type="evidence" value="ECO:0007669"/>
    <property type="project" value="InterPro"/>
</dbReference>
<feature type="short sequence motif" description="GXSXG" evidence="4">
    <location>
        <begin position="68"/>
        <end position="72"/>
    </location>
</feature>
<sequence>MTLKPHMLIPILLLGLVFFRPSYAQEAKPARDAKIGLVLSGGGAKGMAHVGIIRAMEKAGIRPDYVVGTSMGSVVGGLYALGYNADELEKIIRGVDWDLTISNRVDFKDIAFEEKEYYNRYLLEVPYVNGKLSLPSGLIEGQVLSEVLHYYTWPSNQYDSFDDFPIPFRCVATDIMTGRPIVFEGGSLHDAIRSSIAIPTAFSAFELENTVVVDGGVVDNFPVDVVRRMGADFVIGVNVSSEDFEDIDQLGGFGGILMQIAMAESIRRTVVNKEFTDIYIKPDLENYSTGSFGDYDAILKLGDKAGEIFLDEFKRAADSLGVNISAFQEKPTSQPIKIDSIEIRGNHLFSDDLIKSKLEIDPGQEVTRDEIRESIRHVYGMNGFRKVDYRLSRTNEETFNMLVRTKEKTATTISTSIHYDNLFSAGLLTNMTIRNWIGNSSRSVFLLDISENPKFRFDHYKYLGKDKNFAFNFRANYLRQEFPSYEEGKKSDVNIIRNTRFESQVITTNSLKQSFLLGLAYDVARSRVLFNVAIPENIKSGVESYFSARARYYRNSQNDRNFPTRGAEGVLEANFRLKSWLDINVKSGIDTVYFKLDNGELPVAVEFLDALVDELVPNPHATLTGRYSKFLPFSPKFQFKPSGAFGLTLTNDESGKSYREFFVGGYQIIRFIDTNFWGLNYGEVQTPNFAKVGADLQFIPIKKLYLRAGANFLGFSDHIPLKEVLKNGDFLNQKTYLGFGADISYHSLLGPITLGMGTNTSDKKLRTYVSIGLSFNYADR</sequence>
<dbReference type="InterPro" id="IPR002641">
    <property type="entry name" value="PNPLA_dom"/>
</dbReference>
<dbReference type="Pfam" id="PF01734">
    <property type="entry name" value="Patatin"/>
    <property type="match status" value="1"/>
</dbReference>
<dbReference type="STRING" id="1073327.SAMN04488108_3798"/>
<dbReference type="EMBL" id="FRXN01000006">
    <property type="protein sequence ID" value="SHO65006.1"/>
    <property type="molecule type" value="Genomic_DNA"/>
</dbReference>
<dbReference type="AlphaFoldDB" id="A0A1M7ZK15"/>
<gene>
    <name evidence="6" type="ORF">SAMN04488108_3798</name>
</gene>
<protein>
    <submittedName>
        <fullName evidence="6">NTE family protein</fullName>
    </submittedName>
</protein>
<dbReference type="InterPro" id="IPR050301">
    <property type="entry name" value="NTE"/>
</dbReference>
<dbReference type="CDD" id="cd07205">
    <property type="entry name" value="Pat_PNPLA6_PNPLA7_NTE1_like"/>
    <property type="match status" value="1"/>
</dbReference>
<evidence type="ECO:0000259" key="5">
    <source>
        <dbReference type="PROSITE" id="PS51635"/>
    </source>
</evidence>
<accession>A0A1M7ZK15</accession>
<keyword evidence="2 4" id="KW-0442">Lipid degradation</keyword>
<dbReference type="Gene3D" id="3.40.1090.10">
    <property type="entry name" value="Cytosolic phospholipase A2 catalytic domain"/>
    <property type="match status" value="2"/>
</dbReference>
<dbReference type="SUPFAM" id="SSF52151">
    <property type="entry name" value="FabD/lysophospholipase-like"/>
    <property type="match status" value="1"/>
</dbReference>
<evidence type="ECO:0000313" key="6">
    <source>
        <dbReference type="EMBL" id="SHO65006.1"/>
    </source>
</evidence>
<dbReference type="InterPro" id="IPR016035">
    <property type="entry name" value="Acyl_Trfase/lysoPLipase"/>
</dbReference>
<dbReference type="Gene3D" id="3.10.20.310">
    <property type="entry name" value="membrane protein fhac"/>
    <property type="match status" value="1"/>
</dbReference>
<dbReference type="OrthoDB" id="9770965at2"/>
<evidence type="ECO:0000256" key="3">
    <source>
        <dbReference type="ARBA" id="ARBA00023098"/>
    </source>
</evidence>
<feature type="active site" description="Proton acceptor" evidence="4">
    <location>
        <position position="214"/>
    </location>
</feature>
<dbReference type="Pfam" id="PF07244">
    <property type="entry name" value="POTRA"/>
    <property type="match status" value="1"/>
</dbReference>
<keyword evidence="7" id="KW-1185">Reference proteome</keyword>
<dbReference type="PROSITE" id="PS51635">
    <property type="entry name" value="PNPLA"/>
    <property type="match status" value="1"/>
</dbReference>
<feature type="short sequence motif" description="DGA/G" evidence="4">
    <location>
        <begin position="214"/>
        <end position="216"/>
    </location>
</feature>
<dbReference type="InterPro" id="IPR010827">
    <property type="entry name" value="BamA/TamA_POTRA"/>
</dbReference>
<dbReference type="PANTHER" id="PTHR14226:SF29">
    <property type="entry name" value="NEUROPATHY TARGET ESTERASE SWS"/>
    <property type="match status" value="1"/>
</dbReference>
<evidence type="ECO:0000256" key="2">
    <source>
        <dbReference type="ARBA" id="ARBA00022963"/>
    </source>
</evidence>
<evidence type="ECO:0000313" key="7">
    <source>
        <dbReference type="Proteomes" id="UP000184609"/>
    </source>
</evidence>
<keyword evidence="1 4" id="KW-0378">Hydrolase</keyword>
<evidence type="ECO:0000256" key="4">
    <source>
        <dbReference type="PROSITE-ProRule" id="PRU01161"/>
    </source>
</evidence>
<name>A0A1M7ZK15_9BACT</name>
<dbReference type="GO" id="GO:0016042">
    <property type="term" value="P:lipid catabolic process"/>
    <property type="evidence" value="ECO:0007669"/>
    <property type="project" value="UniProtKB-UniRule"/>
</dbReference>
<organism evidence="6 7">
    <name type="scientific">Algoriphagus zhangzhouensis</name>
    <dbReference type="NCBI Taxonomy" id="1073327"/>
    <lineage>
        <taxon>Bacteria</taxon>
        <taxon>Pseudomonadati</taxon>
        <taxon>Bacteroidota</taxon>
        <taxon>Cytophagia</taxon>
        <taxon>Cytophagales</taxon>
        <taxon>Cyclobacteriaceae</taxon>
        <taxon>Algoriphagus</taxon>
    </lineage>
</organism>
<proteinExistence type="predicted"/>
<feature type="active site" description="Nucleophile" evidence="4">
    <location>
        <position position="70"/>
    </location>
</feature>
<feature type="short sequence motif" description="GXGXXG" evidence="4">
    <location>
        <begin position="41"/>
        <end position="46"/>
    </location>
</feature>
<evidence type="ECO:0000256" key="1">
    <source>
        <dbReference type="ARBA" id="ARBA00022801"/>
    </source>
</evidence>
<feature type="domain" description="PNPLA" evidence="5">
    <location>
        <begin position="37"/>
        <end position="227"/>
    </location>
</feature>
<dbReference type="PANTHER" id="PTHR14226">
    <property type="entry name" value="NEUROPATHY TARGET ESTERASE/SWISS CHEESE D.MELANOGASTER"/>
    <property type="match status" value="1"/>
</dbReference>
<reference evidence="7" key="1">
    <citation type="submission" date="2016-12" db="EMBL/GenBank/DDBJ databases">
        <authorList>
            <person name="Varghese N."/>
            <person name="Submissions S."/>
        </authorList>
    </citation>
    <scope>NUCLEOTIDE SEQUENCE [LARGE SCALE GENOMIC DNA]</scope>
    <source>
        <strain evidence="7">DSM 25035</strain>
    </source>
</reference>
<keyword evidence="3 4" id="KW-0443">Lipid metabolism</keyword>
<dbReference type="Proteomes" id="UP000184609">
    <property type="component" value="Unassembled WGS sequence"/>
</dbReference>
<dbReference type="InterPro" id="IPR043864">
    <property type="entry name" value="Omp85-like_dom"/>
</dbReference>
<dbReference type="Pfam" id="PF19143">
    <property type="entry name" value="Omp85_2"/>
    <property type="match status" value="1"/>
</dbReference>
<dbReference type="GO" id="GO:0016787">
    <property type="term" value="F:hydrolase activity"/>
    <property type="evidence" value="ECO:0007669"/>
    <property type="project" value="UniProtKB-UniRule"/>
</dbReference>